<dbReference type="EMBL" id="CP031305">
    <property type="protein sequence ID" value="QCC53276.1"/>
    <property type="molecule type" value="Genomic_DNA"/>
</dbReference>
<dbReference type="Proteomes" id="UP000296822">
    <property type="component" value="Chromosome"/>
</dbReference>
<sequence>MNFDLSQYTTKLVGGDQERAVSPVIGVILMVAITVILAAVIAAFVLDIGDFNDSAPQAQYDWESNDNNTVVDISHTSGDDIDPDTLSVSVTVDGDSESADLERDGSDITAGEGITFAIDESNDNVDVSGDAVDGQSIDFGTIDPANEIEEIVVTWEADGSSTIITDHEP</sequence>
<dbReference type="PANTHER" id="PTHR38138:SF1">
    <property type="entry name" value="ARCHAEAL TYPE IV PILIN N-TERMINAL DOMAIN-CONTAINING PROTEIN"/>
    <property type="match status" value="1"/>
</dbReference>
<feature type="domain" description="Archaeal Type IV pilin N-terminal" evidence="2">
    <location>
        <begin position="19"/>
        <end position="93"/>
    </location>
</feature>
<dbReference type="Proteomes" id="UP000296822">
    <property type="component" value="Plasmid unnamed1"/>
</dbReference>
<evidence type="ECO:0000313" key="3">
    <source>
        <dbReference type="EMBL" id="QCC53276.1"/>
    </source>
</evidence>
<keyword evidence="4" id="KW-0614">Plasmid</keyword>
<gene>
    <name evidence="3" type="ORF">DV706_01515</name>
    <name evidence="4" type="ORF">DV706_15755</name>
</gene>
<keyword evidence="1" id="KW-0472">Membrane</keyword>
<dbReference type="AlphaFoldDB" id="A0A4D6HQ99"/>
<dbReference type="InterPro" id="IPR013373">
    <property type="entry name" value="Flagellin/pilin_N_arc"/>
</dbReference>
<dbReference type="GeneID" id="39852725"/>
<protein>
    <submittedName>
        <fullName evidence="4">Type IV pilin</fullName>
    </submittedName>
</protein>
<evidence type="ECO:0000259" key="2">
    <source>
        <dbReference type="Pfam" id="PF07790"/>
    </source>
</evidence>
<accession>A0A4D6HQ99</accession>
<feature type="transmembrane region" description="Helical" evidence="1">
    <location>
        <begin position="20"/>
        <end position="46"/>
    </location>
</feature>
<evidence type="ECO:0000256" key="1">
    <source>
        <dbReference type="SAM" id="Phobius"/>
    </source>
</evidence>
<dbReference type="EMBL" id="CP031306">
    <property type="protein sequence ID" value="QCC56030.1"/>
    <property type="molecule type" value="Genomic_DNA"/>
</dbReference>
<keyword evidence="1" id="KW-1133">Transmembrane helix</keyword>
<dbReference type="Pfam" id="PF07790">
    <property type="entry name" value="Pilin_N"/>
    <property type="match status" value="1"/>
</dbReference>
<evidence type="ECO:0000313" key="4">
    <source>
        <dbReference type="EMBL" id="QCC56030.1"/>
    </source>
</evidence>
<evidence type="ECO:0000313" key="5">
    <source>
        <dbReference type="Proteomes" id="UP000296822"/>
    </source>
</evidence>
<keyword evidence="1" id="KW-0812">Transmembrane</keyword>
<dbReference type="KEGG" id="nbg:DV706_15755"/>
<dbReference type="RefSeq" id="WP_006067974.1">
    <property type="nucleotide sequence ID" value="NZ_CP031305.1"/>
</dbReference>
<dbReference type="InterPro" id="IPR012859">
    <property type="entry name" value="Pilin_N_archaeal"/>
</dbReference>
<geneLocation type="plasmid" evidence="4">
    <name>unnamed1</name>
</geneLocation>
<dbReference type="NCBIfam" id="TIGR02537">
    <property type="entry name" value="arch_flag_Nterm"/>
    <property type="match status" value="1"/>
</dbReference>
<dbReference type="KEGG" id="nbg:DV706_01515"/>
<organism evidence="4 5">
    <name type="scientific">Natronorubrum bangense</name>
    <dbReference type="NCBI Taxonomy" id="61858"/>
    <lineage>
        <taxon>Archaea</taxon>
        <taxon>Methanobacteriati</taxon>
        <taxon>Methanobacteriota</taxon>
        <taxon>Stenosarchaea group</taxon>
        <taxon>Halobacteria</taxon>
        <taxon>Halobacteriales</taxon>
        <taxon>Natrialbaceae</taxon>
        <taxon>Natronorubrum</taxon>
    </lineage>
</organism>
<proteinExistence type="predicted"/>
<name>A0A4D6HQ99_9EURY</name>
<dbReference type="PANTHER" id="PTHR38138">
    <property type="entry name" value="VNG6441H"/>
    <property type="match status" value="1"/>
</dbReference>
<reference evidence="4 5" key="1">
    <citation type="journal article" date="2019" name="Nat. Commun.">
        <title>A new type of DNA phosphorothioation-based antiviral system in archaea.</title>
        <authorList>
            <person name="Xiong L."/>
            <person name="Liu S."/>
            <person name="Chen S."/>
            <person name="Xiao Y."/>
            <person name="Zhu B."/>
            <person name="Gao Y."/>
            <person name="Zhang Y."/>
            <person name="Chen B."/>
            <person name="Luo J."/>
            <person name="Deng Z."/>
            <person name="Chen X."/>
            <person name="Wang L."/>
            <person name="Chen S."/>
        </authorList>
    </citation>
    <scope>NUCLEOTIDE SEQUENCE [LARGE SCALE GENOMIC DNA]</scope>
    <source>
        <strain evidence="4 5">JCM 10635</strain>
        <plasmid evidence="4 5">unnamed1</plasmid>
    </source>
</reference>